<dbReference type="Pfam" id="PF04055">
    <property type="entry name" value="Radical_SAM"/>
    <property type="match status" value="1"/>
</dbReference>
<dbReference type="PANTHER" id="PTHR43837:SF1">
    <property type="entry name" value="RIBOSOMAL PROTEIN US12 METHYLTHIOTRANSFERASE RIMO"/>
    <property type="match status" value="1"/>
</dbReference>
<evidence type="ECO:0000256" key="6">
    <source>
        <dbReference type="ARBA" id="ARBA00022723"/>
    </source>
</evidence>
<dbReference type="Pfam" id="PF18693">
    <property type="entry name" value="TRAM_2"/>
    <property type="match status" value="1"/>
</dbReference>
<keyword evidence="6" id="KW-0479">Metal-binding</keyword>
<gene>
    <name evidence="10" type="ORF">EBT44_04785</name>
</gene>
<dbReference type="SFLD" id="SFLDG01082">
    <property type="entry name" value="B12-binding_domain_containing"/>
    <property type="match status" value="1"/>
</dbReference>
<keyword evidence="4 10" id="KW-0808">Transferase</keyword>
<keyword evidence="2" id="KW-0004">4Fe-4S</keyword>
<evidence type="ECO:0000256" key="3">
    <source>
        <dbReference type="ARBA" id="ARBA00022490"/>
    </source>
</evidence>
<dbReference type="InterPro" id="IPR007197">
    <property type="entry name" value="rSAM"/>
</dbReference>
<keyword evidence="8" id="KW-0411">Iron-sulfur</keyword>
<comment type="caution">
    <text evidence="10">The sequence shown here is derived from an EMBL/GenBank/DDBJ whole genome shotgun (WGS) entry which is preliminary data.</text>
</comment>
<dbReference type="Gene3D" id="3.80.30.20">
    <property type="entry name" value="tm_1862 like domain"/>
    <property type="match status" value="1"/>
</dbReference>
<protein>
    <submittedName>
        <fullName evidence="10">MiaB/RimO family radical SAM methylthiotransferase</fullName>
        <ecNumber evidence="10">2.8.4.-</ecNumber>
    </submittedName>
</protein>
<dbReference type="AlphaFoldDB" id="A0A965LL85"/>
<dbReference type="SFLD" id="SFLDS00029">
    <property type="entry name" value="Radical_SAM"/>
    <property type="match status" value="1"/>
</dbReference>
<comment type="cofactor">
    <cofactor evidence="1">
        <name>[4Fe-4S] cluster</name>
        <dbReference type="ChEBI" id="CHEBI:49883"/>
    </cofactor>
</comment>
<evidence type="ECO:0000313" key="10">
    <source>
        <dbReference type="EMBL" id="NBR94135.1"/>
    </source>
</evidence>
<dbReference type="CDD" id="cd01335">
    <property type="entry name" value="Radical_SAM"/>
    <property type="match status" value="1"/>
</dbReference>
<dbReference type="InterPro" id="IPR023404">
    <property type="entry name" value="rSAM_horseshoe"/>
</dbReference>
<dbReference type="FunFam" id="3.80.30.20:FF:000001">
    <property type="entry name" value="tRNA-2-methylthio-N(6)-dimethylallyladenosine synthase 2"/>
    <property type="match status" value="1"/>
</dbReference>
<dbReference type="InterPro" id="IPR005839">
    <property type="entry name" value="Methylthiotransferase"/>
</dbReference>
<evidence type="ECO:0000256" key="8">
    <source>
        <dbReference type="ARBA" id="ARBA00023014"/>
    </source>
</evidence>
<dbReference type="Gene3D" id="2.40.50.140">
    <property type="entry name" value="Nucleic acid-binding proteins"/>
    <property type="match status" value="1"/>
</dbReference>
<evidence type="ECO:0000313" key="11">
    <source>
        <dbReference type="Proteomes" id="UP000740727"/>
    </source>
</evidence>
<dbReference type="PANTHER" id="PTHR43837">
    <property type="entry name" value="RIBOSOMAL PROTEIN S12 METHYLTHIOTRANSFERASE RIMO"/>
    <property type="match status" value="1"/>
</dbReference>
<dbReference type="GO" id="GO:0035599">
    <property type="term" value="F:aspartic acid methylthiotransferase activity"/>
    <property type="evidence" value="ECO:0007669"/>
    <property type="project" value="TreeGrafter"/>
</dbReference>
<dbReference type="SUPFAM" id="SSF102114">
    <property type="entry name" value="Radical SAM enzymes"/>
    <property type="match status" value="1"/>
</dbReference>
<evidence type="ECO:0000256" key="1">
    <source>
        <dbReference type="ARBA" id="ARBA00001966"/>
    </source>
</evidence>
<name>A0A965LL85_9PROT</name>
<keyword evidence="5" id="KW-0949">S-adenosyl-L-methionine</keyword>
<dbReference type="SMART" id="SM00729">
    <property type="entry name" value="Elp3"/>
    <property type="match status" value="1"/>
</dbReference>
<dbReference type="GO" id="GO:0005829">
    <property type="term" value="C:cytosol"/>
    <property type="evidence" value="ECO:0007669"/>
    <property type="project" value="TreeGrafter"/>
</dbReference>
<proteinExistence type="predicted"/>
<evidence type="ECO:0000256" key="5">
    <source>
        <dbReference type="ARBA" id="ARBA00022691"/>
    </source>
</evidence>
<dbReference type="EMBL" id="RFXN01000061">
    <property type="protein sequence ID" value="NBR94135.1"/>
    <property type="molecule type" value="Genomic_DNA"/>
</dbReference>
<organism evidence="10 11">
    <name type="scientific">Candidatus Fonsibacter lacus</name>
    <dbReference type="NCBI Taxonomy" id="2576439"/>
    <lineage>
        <taxon>Bacteria</taxon>
        <taxon>Pseudomonadati</taxon>
        <taxon>Pseudomonadota</taxon>
        <taxon>Alphaproteobacteria</taxon>
        <taxon>Candidatus Pelagibacterales</taxon>
        <taxon>Candidatus Pelagibacterales incertae sedis</taxon>
        <taxon>Candidatus Fonsibacter</taxon>
    </lineage>
</organism>
<evidence type="ECO:0000256" key="4">
    <source>
        <dbReference type="ARBA" id="ARBA00022679"/>
    </source>
</evidence>
<dbReference type="EC" id="2.8.4.-" evidence="10"/>
<dbReference type="InterPro" id="IPR020612">
    <property type="entry name" value="Methylthiotransferase_CS"/>
</dbReference>
<feature type="non-terminal residue" evidence="10">
    <location>
        <position position="1"/>
    </location>
</feature>
<dbReference type="InterPro" id="IPR002792">
    <property type="entry name" value="TRAM_dom"/>
</dbReference>
<dbReference type="PROSITE" id="PS01278">
    <property type="entry name" value="MTTASE_RADICAL"/>
    <property type="match status" value="1"/>
</dbReference>
<dbReference type="NCBIfam" id="TIGR00089">
    <property type="entry name" value="MiaB/RimO family radical SAM methylthiotransferase"/>
    <property type="match status" value="1"/>
</dbReference>
<dbReference type="Proteomes" id="UP000740727">
    <property type="component" value="Unassembled WGS sequence"/>
</dbReference>
<dbReference type="InterPro" id="IPR058240">
    <property type="entry name" value="rSAM_sf"/>
</dbReference>
<dbReference type="InterPro" id="IPR006638">
    <property type="entry name" value="Elp3/MiaA/NifB-like_rSAM"/>
</dbReference>
<dbReference type="PROSITE" id="PS51918">
    <property type="entry name" value="RADICAL_SAM"/>
    <property type="match status" value="1"/>
</dbReference>
<evidence type="ECO:0000256" key="7">
    <source>
        <dbReference type="ARBA" id="ARBA00023004"/>
    </source>
</evidence>
<accession>A0A965LL85</accession>
<reference evidence="10" key="1">
    <citation type="submission" date="2018-10" db="EMBL/GenBank/DDBJ databases">
        <title>Iterative Subtractive Binning of Freshwater Chronoseries Metagenomes Recovers Nearly Complete Genomes from over Four Hundred Novel Species.</title>
        <authorList>
            <person name="Rodriguez-R L.M."/>
            <person name="Tsementzi D."/>
            <person name="Luo C."/>
            <person name="Konstantinidis K.T."/>
        </authorList>
    </citation>
    <scope>NUCLEOTIDE SEQUENCE</scope>
    <source>
        <strain evidence="10">WB5_2A_028</strain>
    </source>
</reference>
<keyword evidence="3" id="KW-0963">Cytoplasm</keyword>
<keyword evidence="7" id="KW-0408">Iron</keyword>
<dbReference type="GO" id="GO:0006400">
    <property type="term" value="P:tRNA modification"/>
    <property type="evidence" value="ECO:0007669"/>
    <property type="project" value="InterPro"/>
</dbReference>
<dbReference type="GO" id="GO:0046872">
    <property type="term" value="F:metal ion binding"/>
    <property type="evidence" value="ECO:0007669"/>
    <property type="project" value="UniProtKB-KW"/>
</dbReference>
<dbReference type="GO" id="GO:0051539">
    <property type="term" value="F:4 iron, 4 sulfur cluster binding"/>
    <property type="evidence" value="ECO:0007669"/>
    <property type="project" value="UniProtKB-KW"/>
</dbReference>
<evidence type="ECO:0000259" key="9">
    <source>
        <dbReference type="PROSITE" id="PS51918"/>
    </source>
</evidence>
<dbReference type="InterPro" id="IPR005840">
    <property type="entry name" value="Ribosomal_uS12_MeSTrfase_RimO"/>
</dbReference>
<sequence length="297" mass="32706">PVAPLKIASGCDRRCTFCAIPYFRGAFISRPAEEILSEALWLANEGVSELFLVSENTTSYGKDLGDLQALEKLLPELAEIPGVERVRVSYLQPAEMRPSLIDAITGIDKVAPYFDLSFQHASADTLRRMRRFGDKDKFLELIDSIRSKSPHAGIRSNFILGFPGESEEDFQTLLDFLSLARLDAIGIFGYSDEEGTEAQSLERQLSEREIKARVEICASLADQMLAERANQRIGEEVRVLIEDVSGEGRAAHQGPEVDGTTRFNVKNTSDSECAVGKYLRGTVVKSDGADLIAEVIG</sequence>
<evidence type="ECO:0000256" key="2">
    <source>
        <dbReference type="ARBA" id="ARBA00022485"/>
    </source>
</evidence>
<dbReference type="InterPro" id="IPR012340">
    <property type="entry name" value="NA-bd_OB-fold"/>
</dbReference>
<feature type="domain" description="Radical SAM core" evidence="9">
    <location>
        <begin position="1"/>
        <end position="228"/>
    </location>
</feature>